<organism evidence="2 3">
    <name type="scientific">Actinacidiphila acididurans</name>
    <dbReference type="NCBI Taxonomy" id="2784346"/>
    <lineage>
        <taxon>Bacteria</taxon>
        <taxon>Bacillati</taxon>
        <taxon>Actinomycetota</taxon>
        <taxon>Actinomycetes</taxon>
        <taxon>Kitasatosporales</taxon>
        <taxon>Streptomycetaceae</taxon>
        <taxon>Actinacidiphila</taxon>
    </lineage>
</organism>
<keyword evidence="3" id="KW-1185">Reference proteome</keyword>
<gene>
    <name evidence="2" type="ORF">ITX44_31800</name>
</gene>
<name>A0ABS2U0D4_9ACTN</name>
<comment type="caution">
    <text evidence="2">The sequence shown here is derived from an EMBL/GenBank/DDBJ whole genome shotgun (WGS) entry which is preliminary data.</text>
</comment>
<evidence type="ECO:0000313" key="3">
    <source>
        <dbReference type="Proteomes" id="UP000749040"/>
    </source>
</evidence>
<dbReference type="InterPro" id="IPR003779">
    <property type="entry name" value="CMD-like"/>
</dbReference>
<reference evidence="2 3" key="1">
    <citation type="submission" date="2021-01" db="EMBL/GenBank/DDBJ databases">
        <title>Streptomyces acididurans sp. nov., isolated from a peat swamp forest soil.</title>
        <authorList>
            <person name="Chantavorakit T."/>
            <person name="Duangmal K."/>
        </authorList>
    </citation>
    <scope>NUCLEOTIDE SEQUENCE [LARGE SCALE GENOMIC DNA]</scope>
    <source>
        <strain evidence="2 3">KK5PA1</strain>
    </source>
</reference>
<evidence type="ECO:0000259" key="1">
    <source>
        <dbReference type="Pfam" id="PF02627"/>
    </source>
</evidence>
<feature type="domain" description="Carboxymuconolactone decarboxylase-like" evidence="1">
    <location>
        <begin position="13"/>
        <end position="90"/>
    </location>
</feature>
<dbReference type="PANTHER" id="PTHR34846">
    <property type="entry name" value="4-CARBOXYMUCONOLACTONE DECARBOXYLASE FAMILY PROTEIN (AFU_ORTHOLOGUE AFUA_6G11590)"/>
    <property type="match status" value="1"/>
</dbReference>
<dbReference type="Proteomes" id="UP000749040">
    <property type="component" value="Unassembled WGS sequence"/>
</dbReference>
<evidence type="ECO:0000313" key="2">
    <source>
        <dbReference type="EMBL" id="MBM9509050.1"/>
    </source>
</evidence>
<dbReference type="NCBIfam" id="TIGR00778">
    <property type="entry name" value="ahpD_dom"/>
    <property type="match status" value="1"/>
</dbReference>
<dbReference type="SUPFAM" id="SSF69118">
    <property type="entry name" value="AhpD-like"/>
    <property type="match status" value="1"/>
</dbReference>
<dbReference type="Pfam" id="PF02627">
    <property type="entry name" value="CMD"/>
    <property type="match status" value="1"/>
</dbReference>
<dbReference type="EMBL" id="JADKYB010000022">
    <property type="protein sequence ID" value="MBM9509050.1"/>
    <property type="molecule type" value="Genomic_DNA"/>
</dbReference>
<accession>A0ABS2U0D4</accession>
<proteinExistence type="predicted"/>
<dbReference type="InterPro" id="IPR029032">
    <property type="entry name" value="AhpD-like"/>
</dbReference>
<dbReference type="InterPro" id="IPR004675">
    <property type="entry name" value="AhpD_core"/>
</dbReference>
<protein>
    <submittedName>
        <fullName evidence="2">Carboxymuconolactone decarboxylase family protein</fullName>
    </submittedName>
</protein>
<dbReference type="Gene3D" id="1.20.1290.10">
    <property type="entry name" value="AhpD-like"/>
    <property type="match status" value="1"/>
</dbReference>
<sequence length="147" mass="15561">MKNPAGVIPEAWKAAVALDAAGGKGGVPRATLDLVHLRASQINGCAPCVDAGTKDMVKHGESAERMGAVAVWREMPYFTDAERAALALTECATRLADNPEGVPDDVWAEAARHYDEKGLAALVLKIAATNVFNRLNRVTLQVPGAAW</sequence>
<dbReference type="PANTHER" id="PTHR34846:SF7">
    <property type="entry name" value="BLL7811 PROTEIN"/>
    <property type="match status" value="1"/>
</dbReference>